<proteinExistence type="predicted"/>
<dbReference type="Proteomes" id="UP000814033">
    <property type="component" value="Unassembled WGS sequence"/>
</dbReference>
<accession>A0ACB8S512</accession>
<gene>
    <name evidence="1" type="ORF">FA95DRAFT_1587342</name>
</gene>
<organism evidence="1 2">
    <name type="scientific">Auriscalpium vulgare</name>
    <dbReference type="NCBI Taxonomy" id="40419"/>
    <lineage>
        <taxon>Eukaryota</taxon>
        <taxon>Fungi</taxon>
        <taxon>Dikarya</taxon>
        <taxon>Basidiomycota</taxon>
        <taxon>Agaricomycotina</taxon>
        <taxon>Agaricomycetes</taxon>
        <taxon>Russulales</taxon>
        <taxon>Auriscalpiaceae</taxon>
        <taxon>Auriscalpium</taxon>
    </lineage>
</organism>
<sequence length="286" mass="30527">MSGSIVWFITGCSSGIGRALAIEALDRGDKVIASSRSQSMSKMDVLKQRGAHILELDVASPETLLSDAAKNAWGIHGHIDVVVNNAGYALTGTLEESSSEEALAQFNTNVFGGLNVTRAMLPYLRARKSGTVVWIGSLGAYVPAINAGLYVASKAAIHSLGTTLHEEISPLGLRSIVIEPGYIRTSLLSKGHTISSVACIDDYVPIARPMKEVLKAVDGEQPGDPAKVARIIVDAVKGEGWAKGTDVPTVLQLGRDSVETVRKISRDTLQRLDQWEDVFSSTNFLA</sequence>
<dbReference type="EMBL" id="MU275854">
    <property type="protein sequence ID" value="KAI0051247.1"/>
    <property type="molecule type" value="Genomic_DNA"/>
</dbReference>
<protein>
    <submittedName>
        <fullName evidence="1">NAD-P-binding protein</fullName>
    </submittedName>
</protein>
<evidence type="ECO:0000313" key="2">
    <source>
        <dbReference type="Proteomes" id="UP000814033"/>
    </source>
</evidence>
<reference evidence="1" key="1">
    <citation type="submission" date="2021-02" db="EMBL/GenBank/DDBJ databases">
        <authorList>
            <consortium name="DOE Joint Genome Institute"/>
            <person name="Ahrendt S."/>
            <person name="Looney B.P."/>
            <person name="Miyauchi S."/>
            <person name="Morin E."/>
            <person name="Drula E."/>
            <person name="Courty P.E."/>
            <person name="Chicoki N."/>
            <person name="Fauchery L."/>
            <person name="Kohler A."/>
            <person name="Kuo A."/>
            <person name="Labutti K."/>
            <person name="Pangilinan J."/>
            <person name="Lipzen A."/>
            <person name="Riley R."/>
            <person name="Andreopoulos W."/>
            <person name="He G."/>
            <person name="Johnson J."/>
            <person name="Barry K.W."/>
            <person name="Grigoriev I.V."/>
            <person name="Nagy L."/>
            <person name="Hibbett D."/>
            <person name="Henrissat B."/>
            <person name="Matheny P.B."/>
            <person name="Labbe J."/>
            <person name="Martin F."/>
        </authorList>
    </citation>
    <scope>NUCLEOTIDE SEQUENCE</scope>
    <source>
        <strain evidence="1">FP105234-sp</strain>
    </source>
</reference>
<reference evidence="1" key="2">
    <citation type="journal article" date="2022" name="New Phytol.">
        <title>Evolutionary transition to the ectomycorrhizal habit in the genomes of a hyperdiverse lineage of mushroom-forming fungi.</title>
        <authorList>
            <person name="Looney B."/>
            <person name="Miyauchi S."/>
            <person name="Morin E."/>
            <person name="Drula E."/>
            <person name="Courty P.E."/>
            <person name="Kohler A."/>
            <person name="Kuo A."/>
            <person name="LaButti K."/>
            <person name="Pangilinan J."/>
            <person name="Lipzen A."/>
            <person name="Riley R."/>
            <person name="Andreopoulos W."/>
            <person name="He G."/>
            <person name="Johnson J."/>
            <person name="Nolan M."/>
            <person name="Tritt A."/>
            <person name="Barry K.W."/>
            <person name="Grigoriev I.V."/>
            <person name="Nagy L.G."/>
            <person name="Hibbett D."/>
            <person name="Henrissat B."/>
            <person name="Matheny P.B."/>
            <person name="Labbe J."/>
            <person name="Martin F.M."/>
        </authorList>
    </citation>
    <scope>NUCLEOTIDE SEQUENCE</scope>
    <source>
        <strain evidence="1">FP105234-sp</strain>
    </source>
</reference>
<comment type="caution">
    <text evidence="1">The sequence shown here is derived from an EMBL/GenBank/DDBJ whole genome shotgun (WGS) entry which is preliminary data.</text>
</comment>
<evidence type="ECO:0000313" key="1">
    <source>
        <dbReference type="EMBL" id="KAI0051247.1"/>
    </source>
</evidence>
<name>A0ACB8S512_9AGAM</name>
<keyword evidence="2" id="KW-1185">Reference proteome</keyword>